<evidence type="ECO:0000259" key="3">
    <source>
        <dbReference type="PROSITE" id="PS50110"/>
    </source>
</evidence>
<name>A0A5B8FJN4_9RHOB</name>
<dbReference type="GO" id="GO:0003677">
    <property type="term" value="F:DNA binding"/>
    <property type="evidence" value="ECO:0007669"/>
    <property type="project" value="UniProtKB-KW"/>
</dbReference>
<keyword evidence="4" id="KW-0614">Plasmid</keyword>
<feature type="modified residue" description="4-aspartylphosphate" evidence="2">
    <location>
        <position position="54"/>
    </location>
</feature>
<dbReference type="OrthoDB" id="5405146at2"/>
<dbReference type="SUPFAM" id="SSF52172">
    <property type="entry name" value="CheY-like"/>
    <property type="match status" value="1"/>
</dbReference>
<dbReference type="Gene3D" id="1.10.10.10">
    <property type="entry name" value="Winged helix-like DNA-binding domain superfamily/Winged helix DNA-binding domain"/>
    <property type="match status" value="1"/>
</dbReference>
<dbReference type="SUPFAM" id="SSF46894">
    <property type="entry name" value="C-terminal effector domain of the bipartite response regulators"/>
    <property type="match status" value="1"/>
</dbReference>
<evidence type="ECO:0000313" key="5">
    <source>
        <dbReference type="Proteomes" id="UP000305888"/>
    </source>
</evidence>
<dbReference type="EMBL" id="CP040820">
    <property type="protein sequence ID" value="QDL94528.1"/>
    <property type="molecule type" value="Genomic_DNA"/>
</dbReference>
<dbReference type="PANTHER" id="PTHR43214:SF37">
    <property type="entry name" value="TRANSCRIPTIONAL REGULATORY PROTEIN YDFI"/>
    <property type="match status" value="1"/>
</dbReference>
<proteinExistence type="predicted"/>
<dbReference type="CDD" id="cd17535">
    <property type="entry name" value="REC_NarL-like"/>
    <property type="match status" value="1"/>
</dbReference>
<dbReference type="GO" id="GO:0006355">
    <property type="term" value="P:regulation of DNA-templated transcription"/>
    <property type="evidence" value="ECO:0007669"/>
    <property type="project" value="InterPro"/>
</dbReference>
<gene>
    <name evidence="4" type="ORF">FDP22_21475</name>
</gene>
<dbReference type="InterPro" id="IPR016032">
    <property type="entry name" value="Sig_transdc_resp-reg_C-effctor"/>
</dbReference>
<feature type="domain" description="Response regulatory" evidence="3">
    <location>
        <begin position="2"/>
        <end position="123"/>
    </location>
</feature>
<keyword evidence="2" id="KW-0597">Phosphoprotein</keyword>
<dbReference type="KEGG" id="ppru:FDP22_21475"/>
<dbReference type="InterPro" id="IPR039420">
    <property type="entry name" value="WalR-like"/>
</dbReference>
<sequence length="240" mass="27129">MKVLVVEDDPLHASYLREAVRGALPGLVDIVEARDGVEGERLAREPGCASVVMDLQMSRRTGIEAARTIWAERPATRILFWSNYSDEAYVRGISRIVPKEAAYGYVLKTASGERLKLALRAIFLEAQIVIDREVHQIQHARNRPERGLTEAEHAVLVDAALGLTDRCIARRQHLSLRSVQNRLRGLYDKLEVLPEGDDLAPGDFNQRSRAVARALQRRILNPQELERAEVKLQAWLRGER</sequence>
<dbReference type="Gene3D" id="3.40.50.2300">
    <property type="match status" value="1"/>
</dbReference>
<dbReference type="PROSITE" id="PS50096">
    <property type="entry name" value="IQ"/>
    <property type="match status" value="1"/>
</dbReference>
<evidence type="ECO:0000256" key="2">
    <source>
        <dbReference type="PROSITE-ProRule" id="PRU00169"/>
    </source>
</evidence>
<reference evidence="4 5" key="1">
    <citation type="submission" date="2019-06" db="EMBL/GenBank/DDBJ databases">
        <title>Genome sequence of Rhodobacteraceae bacterium D4M1.</title>
        <authorList>
            <person name="Cao J."/>
        </authorList>
    </citation>
    <scope>NUCLEOTIDE SEQUENCE [LARGE SCALE GENOMIC DNA]</scope>
    <source>
        <strain evidence="4 5">D4M1</strain>
        <plasmid evidence="5">pd4m1b</plasmid>
    </source>
</reference>
<evidence type="ECO:0000256" key="1">
    <source>
        <dbReference type="ARBA" id="ARBA00023125"/>
    </source>
</evidence>
<keyword evidence="1" id="KW-0238">DNA-binding</keyword>
<dbReference type="InterPro" id="IPR001789">
    <property type="entry name" value="Sig_transdc_resp-reg_receiver"/>
</dbReference>
<dbReference type="PROSITE" id="PS50110">
    <property type="entry name" value="RESPONSE_REGULATORY"/>
    <property type="match status" value="1"/>
</dbReference>
<dbReference type="InterPro" id="IPR036388">
    <property type="entry name" value="WH-like_DNA-bd_sf"/>
</dbReference>
<dbReference type="InterPro" id="IPR058245">
    <property type="entry name" value="NreC/VraR/RcsB-like_REC"/>
</dbReference>
<dbReference type="InterPro" id="IPR011006">
    <property type="entry name" value="CheY-like_superfamily"/>
</dbReference>
<protein>
    <submittedName>
        <fullName evidence="4">Response regulator transcription factor</fullName>
    </submittedName>
</protein>
<dbReference type="RefSeq" id="WP_138576325.1">
    <property type="nucleotide sequence ID" value="NZ_CP040820.1"/>
</dbReference>
<evidence type="ECO:0000313" key="4">
    <source>
        <dbReference type="EMBL" id="QDL94528.1"/>
    </source>
</evidence>
<organism evidence="4 5">
    <name type="scientific">Paroceanicella profunda</name>
    <dbReference type="NCBI Taxonomy" id="2579971"/>
    <lineage>
        <taxon>Bacteria</taxon>
        <taxon>Pseudomonadati</taxon>
        <taxon>Pseudomonadota</taxon>
        <taxon>Alphaproteobacteria</taxon>
        <taxon>Rhodobacterales</taxon>
        <taxon>Paracoccaceae</taxon>
        <taxon>Paroceanicella</taxon>
    </lineage>
</organism>
<dbReference type="SMART" id="SM00448">
    <property type="entry name" value="REC"/>
    <property type="match status" value="1"/>
</dbReference>
<accession>A0A5B8FJN4</accession>
<keyword evidence="5" id="KW-1185">Reference proteome</keyword>
<dbReference type="Pfam" id="PF00072">
    <property type="entry name" value="Response_reg"/>
    <property type="match status" value="1"/>
</dbReference>
<dbReference type="GO" id="GO:0000160">
    <property type="term" value="P:phosphorelay signal transduction system"/>
    <property type="evidence" value="ECO:0007669"/>
    <property type="project" value="InterPro"/>
</dbReference>
<dbReference type="AlphaFoldDB" id="A0A5B8FJN4"/>
<dbReference type="PANTHER" id="PTHR43214">
    <property type="entry name" value="TWO-COMPONENT RESPONSE REGULATOR"/>
    <property type="match status" value="1"/>
</dbReference>
<dbReference type="Proteomes" id="UP000305888">
    <property type="component" value="Plasmid pD4M1B"/>
</dbReference>
<geneLocation type="plasmid" evidence="5">
    <name>pd4m1b</name>
</geneLocation>